<evidence type="ECO:0000313" key="2">
    <source>
        <dbReference type="EMBL" id="KAH3869977.1"/>
    </source>
</evidence>
<feature type="region of interest" description="Disordered" evidence="1">
    <location>
        <begin position="1"/>
        <end position="37"/>
    </location>
</feature>
<evidence type="ECO:0000256" key="1">
    <source>
        <dbReference type="SAM" id="MobiDB-lite"/>
    </source>
</evidence>
<reference evidence="2" key="2">
    <citation type="submission" date="2020-11" db="EMBL/GenBank/DDBJ databases">
        <authorList>
            <person name="McCartney M.A."/>
            <person name="Auch B."/>
            <person name="Kono T."/>
            <person name="Mallez S."/>
            <person name="Becker A."/>
            <person name="Gohl D.M."/>
            <person name="Silverstein K.A.T."/>
            <person name="Koren S."/>
            <person name="Bechman K.B."/>
            <person name="Herman A."/>
            <person name="Abrahante J.E."/>
            <person name="Garbe J."/>
        </authorList>
    </citation>
    <scope>NUCLEOTIDE SEQUENCE</scope>
    <source>
        <strain evidence="2">Duluth1</strain>
        <tissue evidence="2">Whole animal</tissue>
    </source>
</reference>
<dbReference type="AlphaFoldDB" id="A0A9D4M351"/>
<dbReference type="EMBL" id="JAIWYP010000002">
    <property type="protein sequence ID" value="KAH3869977.1"/>
    <property type="molecule type" value="Genomic_DNA"/>
</dbReference>
<comment type="caution">
    <text evidence="2">The sequence shown here is derived from an EMBL/GenBank/DDBJ whole genome shotgun (WGS) entry which is preliminary data.</text>
</comment>
<feature type="compositionally biased region" description="Polar residues" evidence="1">
    <location>
        <begin position="1"/>
        <end position="22"/>
    </location>
</feature>
<reference evidence="2" key="1">
    <citation type="journal article" date="2019" name="bioRxiv">
        <title>The Genome of the Zebra Mussel, Dreissena polymorpha: A Resource for Invasive Species Research.</title>
        <authorList>
            <person name="McCartney M.A."/>
            <person name="Auch B."/>
            <person name="Kono T."/>
            <person name="Mallez S."/>
            <person name="Zhang Y."/>
            <person name="Obille A."/>
            <person name="Becker A."/>
            <person name="Abrahante J.E."/>
            <person name="Garbe J."/>
            <person name="Badalamenti J.P."/>
            <person name="Herman A."/>
            <person name="Mangelson H."/>
            <person name="Liachko I."/>
            <person name="Sullivan S."/>
            <person name="Sone E.D."/>
            <person name="Koren S."/>
            <person name="Silverstein K.A.T."/>
            <person name="Beckman K.B."/>
            <person name="Gohl D.M."/>
        </authorList>
    </citation>
    <scope>NUCLEOTIDE SEQUENCE</scope>
    <source>
        <strain evidence="2">Duluth1</strain>
        <tissue evidence="2">Whole animal</tissue>
    </source>
</reference>
<accession>A0A9D4M351</accession>
<protein>
    <submittedName>
        <fullName evidence="2">Uncharacterized protein</fullName>
    </submittedName>
</protein>
<evidence type="ECO:0000313" key="3">
    <source>
        <dbReference type="Proteomes" id="UP000828390"/>
    </source>
</evidence>
<dbReference type="Proteomes" id="UP000828390">
    <property type="component" value="Unassembled WGS sequence"/>
</dbReference>
<gene>
    <name evidence="2" type="ORF">DPMN_033155</name>
</gene>
<name>A0A9D4M351_DREPO</name>
<keyword evidence="3" id="KW-1185">Reference proteome</keyword>
<organism evidence="2 3">
    <name type="scientific">Dreissena polymorpha</name>
    <name type="common">Zebra mussel</name>
    <name type="synonym">Mytilus polymorpha</name>
    <dbReference type="NCBI Taxonomy" id="45954"/>
    <lineage>
        <taxon>Eukaryota</taxon>
        <taxon>Metazoa</taxon>
        <taxon>Spiralia</taxon>
        <taxon>Lophotrochozoa</taxon>
        <taxon>Mollusca</taxon>
        <taxon>Bivalvia</taxon>
        <taxon>Autobranchia</taxon>
        <taxon>Heteroconchia</taxon>
        <taxon>Euheterodonta</taxon>
        <taxon>Imparidentia</taxon>
        <taxon>Neoheterodontei</taxon>
        <taxon>Myida</taxon>
        <taxon>Dreissenoidea</taxon>
        <taxon>Dreissenidae</taxon>
        <taxon>Dreissena</taxon>
    </lineage>
</organism>
<proteinExistence type="predicted"/>
<sequence length="102" mass="11336">MTTRSSKNAYSILNTLTTTSQQNDHRPEADDESPLIPKAEVTEAVRSLRAGKSPGMDKVPSELMIKRMNPVSGQPLSKKGNLKLYDNYCTICLQERKLDLGL</sequence>